<feature type="transmembrane region" description="Helical" evidence="5">
    <location>
        <begin position="360"/>
        <end position="377"/>
    </location>
</feature>
<feature type="transmembrane region" description="Helical" evidence="5">
    <location>
        <begin position="62"/>
        <end position="82"/>
    </location>
</feature>
<dbReference type="GO" id="GO:0016874">
    <property type="term" value="F:ligase activity"/>
    <property type="evidence" value="ECO:0007669"/>
    <property type="project" value="UniProtKB-KW"/>
</dbReference>
<keyword evidence="4 5" id="KW-0472">Membrane</keyword>
<evidence type="ECO:0000313" key="7">
    <source>
        <dbReference type="EMBL" id="MBW4360344.1"/>
    </source>
</evidence>
<gene>
    <name evidence="7" type="ORF">KZH69_07585</name>
</gene>
<accession>A0ABS6XUI8</accession>
<proteinExistence type="predicted"/>
<dbReference type="PANTHER" id="PTHR37422:SF13">
    <property type="entry name" value="LIPOPOLYSACCHARIDE BIOSYNTHESIS PROTEIN PA4999-RELATED"/>
    <property type="match status" value="1"/>
</dbReference>
<feature type="transmembrane region" description="Helical" evidence="5">
    <location>
        <begin position="327"/>
        <end position="348"/>
    </location>
</feature>
<feature type="transmembrane region" description="Helical" evidence="5">
    <location>
        <begin position="247"/>
        <end position="264"/>
    </location>
</feature>
<keyword evidence="8" id="KW-1185">Reference proteome</keyword>
<feature type="transmembrane region" description="Helical" evidence="5">
    <location>
        <begin position="20"/>
        <end position="50"/>
    </location>
</feature>
<sequence length="416" mass="47798">MFDNAVEIPNKRSNFFVLGVFFLVWSINGFFIGGGVLKMGLLMFGFILILGSSFTLPVYRRFINFSLIALFFLISYWAIAIVRSQKTVTFSIFTFDVICFLLLLSGYFVASNLNYFTKVSPKIILLISLLAIVGGVMFIKYQSQLLLNNVGGNTRSAVEEGDDSGINVIGIAYTNAIIFFILYYFVVYYDLKKWIKGVVFLSIFCVLFVILSTQSRGALIYIVLILLMINFKKIFSVRYVFKSLKVLLVAVLIFVLALNFFPAMQDKMEGTLERFQTLIALSEDVEADKSSYERTLIMEDFFNNIEDVILLGKEGYNPYPHNQFVEIIMRWGLFFGLPLIVFSIRNFVRALMRLFKKDSVNPFMNLILFIFIFSFFQSLSSMSLEMNRMFWFGLGFLAAIPKNSNICLTNKELNYE</sequence>
<feature type="transmembrane region" description="Helical" evidence="5">
    <location>
        <begin position="88"/>
        <end position="110"/>
    </location>
</feature>
<evidence type="ECO:0000256" key="3">
    <source>
        <dbReference type="ARBA" id="ARBA00022989"/>
    </source>
</evidence>
<comment type="caution">
    <text evidence="7">The sequence shown here is derived from an EMBL/GenBank/DDBJ whole genome shotgun (WGS) entry which is preliminary data.</text>
</comment>
<dbReference type="RefSeq" id="WP_219316830.1">
    <property type="nucleotide sequence ID" value="NZ_JAHWYN010000005.1"/>
</dbReference>
<dbReference type="InterPro" id="IPR051533">
    <property type="entry name" value="WaaL-like"/>
</dbReference>
<name>A0ABS6XUI8_9FLAO</name>
<feature type="transmembrane region" description="Helical" evidence="5">
    <location>
        <begin position="218"/>
        <end position="235"/>
    </location>
</feature>
<feature type="transmembrane region" description="Helical" evidence="5">
    <location>
        <begin position="122"/>
        <end position="141"/>
    </location>
</feature>
<evidence type="ECO:0000256" key="1">
    <source>
        <dbReference type="ARBA" id="ARBA00004141"/>
    </source>
</evidence>
<evidence type="ECO:0000256" key="2">
    <source>
        <dbReference type="ARBA" id="ARBA00022692"/>
    </source>
</evidence>
<comment type="subcellular location">
    <subcellularLocation>
        <location evidence="1">Membrane</location>
        <topology evidence="1">Multi-pass membrane protein</topology>
    </subcellularLocation>
</comment>
<feature type="transmembrane region" description="Helical" evidence="5">
    <location>
        <begin position="194"/>
        <end position="212"/>
    </location>
</feature>
<dbReference type="InterPro" id="IPR007016">
    <property type="entry name" value="O-antigen_ligase-rel_domated"/>
</dbReference>
<evidence type="ECO:0000256" key="5">
    <source>
        <dbReference type="SAM" id="Phobius"/>
    </source>
</evidence>
<dbReference type="EMBL" id="JAHWYN010000005">
    <property type="protein sequence ID" value="MBW4360344.1"/>
    <property type="molecule type" value="Genomic_DNA"/>
</dbReference>
<keyword evidence="2 5" id="KW-0812">Transmembrane</keyword>
<dbReference type="Proteomes" id="UP000812031">
    <property type="component" value="Unassembled WGS sequence"/>
</dbReference>
<evidence type="ECO:0000313" key="8">
    <source>
        <dbReference type="Proteomes" id="UP000812031"/>
    </source>
</evidence>
<keyword evidence="7" id="KW-0436">Ligase</keyword>
<protein>
    <submittedName>
        <fullName evidence="7">O-antigen ligase family protein</fullName>
    </submittedName>
</protein>
<evidence type="ECO:0000259" key="6">
    <source>
        <dbReference type="Pfam" id="PF04932"/>
    </source>
</evidence>
<feature type="transmembrane region" description="Helical" evidence="5">
    <location>
        <begin position="166"/>
        <end position="187"/>
    </location>
</feature>
<feature type="domain" description="O-antigen ligase-related" evidence="6">
    <location>
        <begin position="202"/>
        <end position="334"/>
    </location>
</feature>
<evidence type="ECO:0000256" key="4">
    <source>
        <dbReference type="ARBA" id="ARBA00023136"/>
    </source>
</evidence>
<dbReference type="PANTHER" id="PTHR37422">
    <property type="entry name" value="TEICHURONIC ACID BIOSYNTHESIS PROTEIN TUAE"/>
    <property type="match status" value="1"/>
</dbReference>
<keyword evidence="3 5" id="KW-1133">Transmembrane helix</keyword>
<dbReference type="Pfam" id="PF04932">
    <property type="entry name" value="Wzy_C"/>
    <property type="match status" value="1"/>
</dbReference>
<organism evidence="7 8">
    <name type="scientific">Flavobacterium taihuense</name>
    <dbReference type="NCBI Taxonomy" id="2857508"/>
    <lineage>
        <taxon>Bacteria</taxon>
        <taxon>Pseudomonadati</taxon>
        <taxon>Bacteroidota</taxon>
        <taxon>Flavobacteriia</taxon>
        <taxon>Flavobacteriales</taxon>
        <taxon>Flavobacteriaceae</taxon>
        <taxon>Flavobacterium</taxon>
    </lineage>
</organism>
<reference evidence="7 8" key="1">
    <citation type="submission" date="2021-07" db="EMBL/GenBank/DDBJ databases">
        <title>Flavobacterium sp. nov. isolated from sediment on the Taihu Lake.</title>
        <authorList>
            <person name="Qu J.-H."/>
        </authorList>
    </citation>
    <scope>NUCLEOTIDE SEQUENCE [LARGE SCALE GENOMIC DNA]</scope>
    <source>
        <strain evidence="7 8">NAS39</strain>
    </source>
</reference>